<keyword evidence="3 11" id="KW-0547">Nucleotide-binding</keyword>
<dbReference type="CDD" id="cd01171">
    <property type="entry name" value="YXKO-related"/>
    <property type="match status" value="1"/>
</dbReference>
<evidence type="ECO:0000256" key="12">
    <source>
        <dbReference type="HAMAP-Rule" id="MF_01966"/>
    </source>
</evidence>
<dbReference type="Gene3D" id="3.40.50.10260">
    <property type="entry name" value="YjeF N-terminal domain"/>
    <property type="match status" value="2"/>
</dbReference>
<feature type="binding site" evidence="12">
    <location>
        <position position="225"/>
    </location>
    <ligand>
        <name>(6S)-NADPHX</name>
        <dbReference type="ChEBI" id="CHEBI:64076"/>
    </ligand>
</feature>
<comment type="cofactor">
    <cofactor evidence="11">
        <name>Mg(2+)</name>
        <dbReference type="ChEBI" id="CHEBI:18420"/>
    </cofactor>
</comment>
<feature type="binding site" evidence="11">
    <location>
        <begin position="516"/>
        <end position="520"/>
    </location>
    <ligand>
        <name>AMP</name>
        <dbReference type="ChEBI" id="CHEBI:456215"/>
    </ligand>
</feature>
<evidence type="ECO:0000256" key="7">
    <source>
        <dbReference type="ARBA" id="ARBA00023239"/>
    </source>
</evidence>
<evidence type="ECO:0000256" key="3">
    <source>
        <dbReference type="ARBA" id="ARBA00022741"/>
    </source>
</evidence>
<feature type="binding site" evidence="11">
    <location>
        <position position="479"/>
    </location>
    <ligand>
        <name>(6S)-NADPHX</name>
        <dbReference type="ChEBI" id="CHEBI:64076"/>
    </ligand>
</feature>
<evidence type="ECO:0000256" key="6">
    <source>
        <dbReference type="ARBA" id="ARBA00023027"/>
    </source>
</evidence>
<dbReference type="AlphaFoldDB" id="A0A268EQL2"/>
<feature type="binding site" evidence="12">
    <location>
        <position position="210"/>
    </location>
    <ligand>
        <name>K(+)</name>
        <dbReference type="ChEBI" id="CHEBI:29103"/>
    </ligand>
</feature>
<comment type="similarity">
    <text evidence="11">Belongs to the NnrD/CARKD family.</text>
</comment>
<feature type="binding site" evidence="12">
    <location>
        <position position="246"/>
    </location>
    <ligand>
        <name>K(+)</name>
        <dbReference type="ChEBI" id="CHEBI:29103"/>
    </ligand>
</feature>
<dbReference type="InterPro" id="IPR017953">
    <property type="entry name" value="Carbohydrate_kinase_pred_CS"/>
</dbReference>
<dbReference type="Proteomes" id="UP000215596">
    <property type="component" value="Unassembled WGS sequence"/>
</dbReference>
<evidence type="ECO:0000256" key="13">
    <source>
        <dbReference type="SAM" id="MobiDB-lite"/>
    </source>
</evidence>
<dbReference type="GO" id="GO:0046872">
    <property type="term" value="F:metal ion binding"/>
    <property type="evidence" value="ECO:0007669"/>
    <property type="project" value="UniProtKB-KW"/>
</dbReference>
<feature type="domain" description="YjeF N-terminal" evidence="15">
    <location>
        <begin position="9"/>
        <end position="300"/>
    </location>
</feature>
<comment type="catalytic activity">
    <reaction evidence="12">
        <text>(6R)-NADHX = (6S)-NADHX</text>
        <dbReference type="Rhea" id="RHEA:32215"/>
        <dbReference type="ChEBI" id="CHEBI:64074"/>
        <dbReference type="ChEBI" id="CHEBI:64075"/>
        <dbReference type="EC" id="5.1.99.6"/>
    </reaction>
</comment>
<comment type="function">
    <text evidence="8">Bifunctional enzyme that catalyzes the epimerization of the S- and R-forms of NAD(P)HX and the dehydration of the S-form of NAD(P)HX at the expense of ADP, which is converted to AMP. This allows the repair of both epimers of NAD(P)HX, a damaged form of NAD(P)H that is a result of enzymatic or heat-dependent hydration.</text>
</comment>
<dbReference type="OrthoDB" id="9806925at2"/>
<feature type="binding site" evidence="12">
    <location>
        <position position="243"/>
    </location>
    <ligand>
        <name>(6S)-NADPHX</name>
        <dbReference type="ChEBI" id="CHEBI:64076"/>
    </ligand>
</feature>
<dbReference type="NCBIfam" id="TIGR00197">
    <property type="entry name" value="yjeF_nterm"/>
    <property type="match status" value="1"/>
</dbReference>
<dbReference type="PANTHER" id="PTHR12592:SF0">
    <property type="entry name" value="ATP-DEPENDENT (S)-NAD(P)H-HYDRATE DEHYDRATASE"/>
    <property type="match status" value="1"/>
</dbReference>
<evidence type="ECO:0000256" key="11">
    <source>
        <dbReference type="HAMAP-Rule" id="MF_01965"/>
    </source>
</evidence>
<dbReference type="Pfam" id="PF01256">
    <property type="entry name" value="Carb_kinase"/>
    <property type="match status" value="1"/>
</dbReference>
<feature type="binding site" evidence="11">
    <location>
        <position position="350"/>
    </location>
    <ligand>
        <name>(6S)-NADPHX</name>
        <dbReference type="ChEBI" id="CHEBI:64076"/>
    </ligand>
</feature>
<name>A0A268EQL2_9BACL</name>
<evidence type="ECO:0000256" key="8">
    <source>
        <dbReference type="ARBA" id="ARBA00025153"/>
    </source>
</evidence>
<keyword evidence="12" id="KW-0479">Metal-binding</keyword>
<dbReference type="EC" id="5.1.99.6" evidence="12"/>
<keyword evidence="12" id="KW-0413">Isomerase</keyword>
<dbReference type="HAMAP" id="MF_01966">
    <property type="entry name" value="NADHX_epimerase"/>
    <property type="match status" value="1"/>
</dbReference>
<dbReference type="InterPro" id="IPR004443">
    <property type="entry name" value="YjeF_N_dom"/>
</dbReference>
<dbReference type="GO" id="GO:0110051">
    <property type="term" value="P:metabolite repair"/>
    <property type="evidence" value="ECO:0007669"/>
    <property type="project" value="TreeGrafter"/>
</dbReference>
<evidence type="ECO:0000256" key="4">
    <source>
        <dbReference type="ARBA" id="ARBA00022840"/>
    </source>
</evidence>
<evidence type="ECO:0000256" key="10">
    <source>
        <dbReference type="ARBA" id="ARBA00049209"/>
    </source>
</evidence>
<comment type="similarity">
    <text evidence="1">In the N-terminal section; belongs to the NnrE/AIBP family.</text>
</comment>
<comment type="caution">
    <text evidence="16">The sequence shown here is derived from an EMBL/GenBank/DDBJ whole genome shotgun (WGS) entry which is preliminary data.</text>
</comment>
<feature type="binding site" evidence="12">
    <location>
        <position position="145"/>
    </location>
    <ligand>
        <name>K(+)</name>
        <dbReference type="ChEBI" id="CHEBI:29103"/>
    </ligand>
</feature>
<evidence type="ECO:0000256" key="9">
    <source>
        <dbReference type="ARBA" id="ARBA00048238"/>
    </source>
</evidence>
<dbReference type="PROSITE" id="PS51385">
    <property type="entry name" value="YJEF_N"/>
    <property type="match status" value="1"/>
</dbReference>
<dbReference type="SUPFAM" id="SSF64153">
    <property type="entry name" value="YjeF N-terminal domain-like"/>
    <property type="match status" value="2"/>
</dbReference>
<comment type="function">
    <text evidence="12">Catalyzes the epimerization of the S- and R-forms of NAD(P)HX, a damaged form of NAD(P)H that is a result of enzymatic or heat-dependent hydration. This is a prerequisite for the S-specific NAD(P)H-hydrate dehydratase to allow the repair of both epimers of NAD(P)HX.</text>
</comment>
<dbReference type="InterPro" id="IPR000631">
    <property type="entry name" value="CARKD"/>
</dbReference>
<evidence type="ECO:0000259" key="15">
    <source>
        <dbReference type="PROSITE" id="PS51385"/>
    </source>
</evidence>
<keyword evidence="5 11" id="KW-0521">NADP</keyword>
<dbReference type="PANTHER" id="PTHR12592">
    <property type="entry name" value="ATP-DEPENDENT (S)-NAD(P)H-HYDRATE DEHYDRATASE FAMILY MEMBER"/>
    <property type="match status" value="1"/>
</dbReference>
<comment type="catalytic activity">
    <reaction evidence="12">
        <text>(6R)-NADPHX = (6S)-NADPHX</text>
        <dbReference type="Rhea" id="RHEA:32227"/>
        <dbReference type="ChEBI" id="CHEBI:64076"/>
        <dbReference type="ChEBI" id="CHEBI:64077"/>
        <dbReference type="EC" id="5.1.99.6"/>
    </reaction>
</comment>
<keyword evidence="4 11" id="KW-0067">ATP-binding</keyword>
<comment type="subunit">
    <text evidence="11">Homotetramer.</text>
</comment>
<feature type="binding site" evidence="11">
    <location>
        <position position="426"/>
    </location>
    <ligand>
        <name>(6S)-NADPHX</name>
        <dbReference type="ChEBI" id="CHEBI:64076"/>
    </ligand>
</feature>
<feature type="region of interest" description="Disordered" evidence="13">
    <location>
        <begin position="70"/>
        <end position="93"/>
    </location>
</feature>
<dbReference type="Pfam" id="PF03853">
    <property type="entry name" value="YjeF_N"/>
    <property type="match status" value="1"/>
</dbReference>
<proteinExistence type="inferred from homology"/>
<evidence type="ECO:0000313" key="17">
    <source>
        <dbReference type="Proteomes" id="UP000215596"/>
    </source>
</evidence>
<keyword evidence="7 11" id="KW-0456">Lyase</keyword>
<feature type="domain" description="YjeF C-terminal" evidence="14">
    <location>
        <begin position="315"/>
        <end position="599"/>
    </location>
</feature>
<dbReference type="GO" id="GO:0046496">
    <property type="term" value="P:nicotinamide nucleotide metabolic process"/>
    <property type="evidence" value="ECO:0007669"/>
    <property type="project" value="UniProtKB-UniRule"/>
</dbReference>
<evidence type="ECO:0000256" key="1">
    <source>
        <dbReference type="ARBA" id="ARBA00006001"/>
    </source>
</evidence>
<feature type="binding site" evidence="11">
    <location>
        <position position="546"/>
    </location>
    <ligand>
        <name>(6S)-NADPHX</name>
        <dbReference type="ChEBI" id="CHEBI:64076"/>
    </ligand>
</feature>
<feature type="binding site" evidence="12">
    <location>
        <begin position="144"/>
        <end position="148"/>
    </location>
    <ligand>
        <name>(6S)-NADPHX</name>
        <dbReference type="ChEBI" id="CHEBI:64076"/>
    </ligand>
</feature>
<dbReference type="EC" id="4.2.1.136" evidence="11"/>
<dbReference type="EMBL" id="NPBY01000045">
    <property type="protein sequence ID" value="PAD75412.1"/>
    <property type="molecule type" value="Genomic_DNA"/>
</dbReference>
<sequence>MYVVTSEEMRALDAYTIDRLGIPAVALMESAGKAIAEEVLKLCREMRCGGASVRRALVNGASAFAADARTDQPAPVPTAARPGWSPPQEAAHSSAYSEAQARLRLQRDTYEAQYRMGFPVEDDALLDPALAEDEHWLILVGKGNNGGDGLVAARHLRDAGVRVTLLFAAEPSALAGAAALQRDAAAALGIPARVHGADAVDMGAFTGIVDALLGTGAAGAPRGAYAALIQAANDSGLPIVSADIPSGLDADTGALHEPCIRAAVTVCLALLKRGLVQYPGAEAAGRVVLRAIGIPRSLGREQGVSTHLLTPEVLRSELGADPARPRQPEGHKGTYGHVLAVAGSRTMSGAGLLCTRAALRAGSGLVTWAVPEALVLPLAGASPELMLAPGTDEADANADGGYWNESAADRILELAGSRDVLAVGPGMGRFDGDTRWLRRIWEEWQGPLVIDADALNMLAAAEDAHAWPRRAAGTVLTPHPGEMARLAGLSTAEVQRDRIACATRYAAAQGVTLVLKGARTVVALPDGSAYINTTGHPGMATGGSGDVLTGIIAGLLAQGYSAGAAAALGVWLHGLAGERAGLRRGHPAAVIASDIIEEL</sequence>
<gene>
    <name evidence="11" type="primary">nnrD</name>
    <name evidence="12" type="synonym">nnrE</name>
    <name evidence="16" type="ORF">CHH67_14430</name>
</gene>
<dbReference type="HAMAP" id="MF_01965">
    <property type="entry name" value="NADHX_dehydratase"/>
    <property type="match status" value="1"/>
</dbReference>
<dbReference type="GO" id="GO:0005524">
    <property type="term" value="F:ATP binding"/>
    <property type="evidence" value="ECO:0007669"/>
    <property type="project" value="UniProtKB-KW"/>
</dbReference>
<dbReference type="PROSITE" id="PS01050">
    <property type="entry name" value="YJEF_C_2"/>
    <property type="match status" value="1"/>
</dbReference>
<dbReference type="NCBIfam" id="TIGR00196">
    <property type="entry name" value="yjeF_cterm"/>
    <property type="match status" value="1"/>
</dbReference>
<dbReference type="GO" id="GO:0052856">
    <property type="term" value="F:NAD(P)HX epimerase activity"/>
    <property type="evidence" value="ECO:0007669"/>
    <property type="project" value="UniProtKB-UniRule"/>
</dbReference>
<evidence type="ECO:0000259" key="14">
    <source>
        <dbReference type="PROSITE" id="PS51383"/>
    </source>
</evidence>
<feature type="binding site" evidence="11">
    <location>
        <position position="545"/>
    </location>
    <ligand>
        <name>AMP</name>
        <dbReference type="ChEBI" id="CHEBI:456215"/>
    </ligand>
</feature>
<accession>A0A268EQL2</accession>
<dbReference type="InterPro" id="IPR036652">
    <property type="entry name" value="YjeF_N_dom_sf"/>
</dbReference>
<dbReference type="InterPro" id="IPR029056">
    <property type="entry name" value="Ribokinase-like"/>
</dbReference>
<comment type="catalytic activity">
    <reaction evidence="10 11">
        <text>(6S)-NADPHX + ADP = AMP + phosphate + NADPH + H(+)</text>
        <dbReference type="Rhea" id="RHEA:32235"/>
        <dbReference type="ChEBI" id="CHEBI:15378"/>
        <dbReference type="ChEBI" id="CHEBI:43474"/>
        <dbReference type="ChEBI" id="CHEBI:57783"/>
        <dbReference type="ChEBI" id="CHEBI:64076"/>
        <dbReference type="ChEBI" id="CHEBI:456215"/>
        <dbReference type="ChEBI" id="CHEBI:456216"/>
        <dbReference type="EC" id="4.2.1.136"/>
    </reaction>
</comment>
<evidence type="ECO:0000256" key="2">
    <source>
        <dbReference type="ARBA" id="ARBA00009524"/>
    </source>
</evidence>
<evidence type="ECO:0000313" key="16">
    <source>
        <dbReference type="EMBL" id="PAD75412.1"/>
    </source>
</evidence>
<dbReference type="GO" id="GO:0052855">
    <property type="term" value="F:ADP-dependent NAD(P)H-hydrate dehydratase activity"/>
    <property type="evidence" value="ECO:0007669"/>
    <property type="project" value="UniProtKB-UniRule"/>
</dbReference>
<dbReference type="PROSITE" id="PS51383">
    <property type="entry name" value="YJEF_C_3"/>
    <property type="match status" value="1"/>
</dbReference>
<keyword evidence="6 11" id="KW-0520">NAD</keyword>
<comment type="function">
    <text evidence="11">Catalyzes the dehydration of the S-form of NAD(P)HX at the expense of ADP, which is converted to AMP. Together with NAD(P)HX epimerase, which catalyzes the epimerization of the S- and R-forms, the enzyme allows the repair of both epimers of NAD(P)HX, a damaged form of NAD(P)H that is a result of enzymatic or heat-dependent hydration.</text>
</comment>
<comment type="cofactor">
    <cofactor evidence="12">
        <name>K(+)</name>
        <dbReference type="ChEBI" id="CHEBI:29103"/>
    </cofactor>
    <text evidence="12">Binds 1 potassium ion per subunit.</text>
</comment>
<dbReference type="Gene3D" id="3.40.1190.20">
    <property type="match status" value="1"/>
</dbReference>
<reference evidence="16 17" key="1">
    <citation type="submission" date="2017-07" db="EMBL/GenBank/DDBJ databases">
        <title>Isolation and whole genome analysis of endospore-forming bacteria from heroin.</title>
        <authorList>
            <person name="Kalinowski J."/>
            <person name="Ahrens B."/>
            <person name="Al-Dilaimi A."/>
            <person name="Winkler A."/>
            <person name="Wibberg D."/>
            <person name="Schleenbecker U."/>
            <person name="Ruckert C."/>
            <person name="Wolfel R."/>
            <person name="Grass G."/>
        </authorList>
    </citation>
    <scope>NUCLEOTIDE SEQUENCE [LARGE SCALE GENOMIC DNA]</scope>
    <source>
        <strain evidence="16 17">7537-G1</strain>
    </source>
</reference>
<feature type="binding site" evidence="12">
    <location>
        <begin position="214"/>
        <end position="220"/>
    </location>
    <ligand>
        <name>(6S)-NADPHX</name>
        <dbReference type="ChEBI" id="CHEBI:64076"/>
    </ligand>
</feature>
<comment type="similarity">
    <text evidence="2">In the C-terminal section; belongs to the NnrD/CARKD family.</text>
</comment>
<comment type="catalytic activity">
    <reaction evidence="9 11">
        <text>(6S)-NADHX + ADP = AMP + phosphate + NADH + H(+)</text>
        <dbReference type="Rhea" id="RHEA:32223"/>
        <dbReference type="ChEBI" id="CHEBI:15378"/>
        <dbReference type="ChEBI" id="CHEBI:43474"/>
        <dbReference type="ChEBI" id="CHEBI:57945"/>
        <dbReference type="ChEBI" id="CHEBI:64074"/>
        <dbReference type="ChEBI" id="CHEBI:456215"/>
        <dbReference type="ChEBI" id="CHEBI:456216"/>
        <dbReference type="EC" id="4.2.1.136"/>
    </reaction>
</comment>
<dbReference type="RefSeq" id="WP_095265902.1">
    <property type="nucleotide sequence ID" value="NZ_NPBY01000045.1"/>
</dbReference>
<dbReference type="SUPFAM" id="SSF53613">
    <property type="entry name" value="Ribokinase-like"/>
    <property type="match status" value="1"/>
</dbReference>
<evidence type="ECO:0000256" key="5">
    <source>
        <dbReference type="ARBA" id="ARBA00022857"/>
    </source>
</evidence>
<protein>
    <recommendedName>
        <fullName evidence="11 12">Multifunctional fusion protein</fullName>
    </recommendedName>
    <domain>
        <recommendedName>
            <fullName evidence="11">ADP-dependent (S)-NAD(P)H-hydrate dehydratase</fullName>
            <ecNumber evidence="11">4.2.1.136</ecNumber>
        </recommendedName>
        <alternativeName>
            <fullName evidence="11">ADP-dependent NAD(P)HX dehydratase</fullName>
        </alternativeName>
    </domain>
    <domain>
        <recommendedName>
            <fullName evidence="12">NAD(P)H-hydrate epimerase</fullName>
            <ecNumber evidence="12">5.1.99.6</ecNumber>
        </recommendedName>
        <alternativeName>
            <fullName evidence="12">NAD(P)HX epimerase</fullName>
        </alternativeName>
    </domain>
</protein>
<keyword evidence="12" id="KW-0630">Potassium</keyword>
<comment type="similarity">
    <text evidence="12">Belongs to the NnrE/AIBP family.</text>
</comment>
<organism evidence="16 17">
    <name type="scientific">Paenibacillus campinasensis</name>
    <dbReference type="NCBI Taxonomy" id="66347"/>
    <lineage>
        <taxon>Bacteria</taxon>
        <taxon>Bacillati</taxon>
        <taxon>Bacillota</taxon>
        <taxon>Bacilli</taxon>
        <taxon>Bacillales</taxon>
        <taxon>Paenibacillaceae</taxon>
        <taxon>Paenibacillus</taxon>
    </lineage>
</organism>